<feature type="non-terminal residue" evidence="1">
    <location>
        <position position="1"/>
    </location>
</feature>
<dbReference type="AlphaFoldDB" id="X0W8G0"/>
<comment type="caution">
    <text evidence="1">The sequence shown here is derived from an EMBL/GenBank/DDBJ whole genome shotgun (WGS) entry which is preliminary data.</text>
</comment>
<reference evidence="1" key="1">
    <citation type="journal article" date="2014" name="Front. Microbiol.">
        <title>High frequency of phylogenetically diverse reductive dehalogenase-homologous genes in deep subseafloor sedimentary metagenomes.</title>
        <authorList>
            <person name="Kawai M."/>
            <person name="Futagami T."/>
            <person name="Toyoda A."/>
            <person name="Takaki Y."/>
            <person name="Nishi S."/>
            <person name="Hori S."/>
            <person name="Arai W."/>
            <person name="Tsubouchi T."/>
            <person name="Morono Y."/>
            <person name="Uchiyama I."/>
            <person name="Ito T."/>
            <person name="Fujiyama A."/>
            <person name="Inagaki F."/>
            <person name="Takami H."/>
        </authorList>
    </citation>
    <scope>NUCLEOTIDE SEQUENCE</scope>
    <source>
        <strain evidence="1">Expedition CK06-06</strain>
    </source>
</reference>
<protein>
    <submittedName>
        <fullName evidence="1">Uncharacterized protein</fullName>
    </submittedName>
</protein>
<accession>X0W8G0</accession>
<sequence>SRLGAIICDLNKEGWDIEGGFEKTEHGKDYVYYVKGEPKQLTLL</sequence>
<gene>
    <name evidence="1" type="ORF">S01H1_36985</name>
</gene>
<name>X0W8G0_9ZZZZ</name>
<proteinExistence type="predicted"/>
<organism evidence="1">
    <name type="scientific">marine sediment metagenome</name>
    <dbReference type="NCBI Taxonomy" id="412755"/>
    <lineage>
        <taxon>unclassified sequences</taxon>
        <taxon>metagenomes</taxon>
        <taxon>ecological metagenomes</taxon>
    </lineage>
</organism>
<dbReference type="EMBL" id="BARS01023210">
    <property type="protein sequence ID" value="GAG08921.1"/>
    <property type="molecule type" value="Genomic_DNA"/>
</dbReference>
<evidence type="ECO:0000313" key="1">
    <source>
        <dbReference type="EMBL" id="GAG08921.1"/>
    </source>
</evidence>